<comment type="caution">
    <text evidence="2">The sequence shown here is derived from an EMBL/GenBank/DDBJ whole genome shotgun (WGS) entry which is preliminary data.</text>
</comment>
<organism evidence="2 3">
    <name type="scientific">Nocardia suismassiliense</name>
    <dbReference type="NCBI Taxonomy" id="2077092"/>
    <lineage>
        <taxon>Bacteria</taxon>
        <taxon>Bacillati</taxon>
        <taxon>Actinomycetota</taxon>
        <taxon>Actinomycetes</taxon>
        <taxon>Mycobacteriales</taxon>
        <taxon>Nocardiaceae</taxon>
        <taxon>Nocardia</taxon>
    </lineage>
</organism>
<proteinExistence type="predicted"/>
<protein>
    <submittedName>
        <fullName evidence="2">Uncharacterized protein</fullName>
    </submittedName>
</protein>
<dbReference type="EMBL" id="JBIAPI010000013">
    <property type="protein sequence ID" value="MFF3228207.1"/>
    <property type="molecule type" value="Genomic_DNA"/>
</dbReference>
<evidence type="ECO:0000313" key="2">
    <source>
        <dbReference type="EMBL" id="MFF3228207.1"/>
    </source>
</evidence>
<sequence length="98" mass="11084">MDKSGLSPMRRLWQRWQLTRAWCTRLTSQPPLNLLRPLIGAAAALALTIGGIVVALEHTGYRTPVEHTQRTECTQLWVEGSTLPECPIMLLVRVRHLT</sequence>
<feature type="transmembrane region" description="Helical" evidence="1">
    <location>
        <begin position="34"/>
        <end position="56"/>
    </location>
</feature>
<keyword evidence="1" id="KW-0472">Membrane</keyword>
<gene>
    <name evidence="2" type="ORF">ACFYV7_35810</name>
</gene>
<keyword evidence="1" id="KW-1133">Transmembrane helix</keyword>
<accession>A0ABW6R3W3</accession>
<evidence type="ECO:0000313" key="3">
    <source>
        <dbReference type="Proteomes" id="UP001601948"/>
    </source>
</evidence>
<keyword evidence="1" id="KW-0812">Transmembrane</keyword>
<dbReference type="RefSeq" id="WP_387724832.1">
    <property type="nucleotide sequence ID" value="NZ_JBIAPI010000013.1"/>
</dbReference>
<keyword evidence="3" id="KW-1185">Reference proteome</keyword>
<dbReference type="Proteomes" id="UP001601948">
    <property type="component" value="Unassembled WGS sequence"/>
</dbReference>
<name>A0ABW6R3W3_9NOCA</name>
<reference evidence="2 3" key="1">
    <citation type="submission" date="2024-10" db="EMBL/GenBank/DDBJ databases">
        <title>The Natural Products Discovery Center: Release of the First 8490 Sequenced Strains for Exploring Actinobacteria Biosynthetic Diversity.</title>
        <authorList>
            <person name="Kalkreuter E."/>
            <person name="Kautsar S.A."/>
            <person name="Yang D."/>
            <person name="Bader C.D."/>
            <person name="Teijaro C.N."/>
            <person name="Fluegel L."/>
            <person name="Davis C.M."/>
            <person name="Simpson J.R."/>
            <person name="Lauterbach L."/>
            <person name="Steele A.D."/>
            <person name="Gui C."/>
            <person name="Meng S."/>
            <person name="Li G."/>
            <person name="Viehrig K."/>
            <person name="Ye F."/>
            <person name="Su P."/>
            <person name="Kiefer A.F."/>
            <person name="Nichols A."/>
            <person name="Cepeda A.J."/>
            <person name="Yan W."/>
            <person name="Fan B."/>
            <person name="Jiang Y."/>
            <person name="Adhikari A."/>
            <person name="Zheng C.-J."/>
            <person name="Schuster L."/>
            <person name="Cowan T.M."/>
            <person name="Smanski M.J."/>
            <person name="Chevrette M.G."/>
            <person name="De Carvalho L.P.S."/>
            <person name="Shen B."/>
        </authorList>
    </citation>
    <scope>NUCLEOTIDE SEQUENCE [LARGE SCALE GENOMIC DNA]</scope>
    <source>
        <strain evidence="2 3">NPDC003040</strain>
    </source>
</reference>
<evidence type="ECO:0000256" key="1">
    <source>
        <dbReference type="SAM" id="Phobius"/>
    </source>
</evidence>